<evidence type="ECO:0000313" key="4">
    <source>
        <dbReference type="Proteomes" id="UP001056535"/>
    </source>
</evidence>
<dbReference type="InterPro" id="IPR011234">
    <property type="entry name" value="Fumarylacetoacetase-like_C"/>
</dbReference>
<dbReference type="Gene3D" id="3.90.850.10">
    <property type="entry name" value="Fumarylacetoacetase-like, C-terminal domain"/>
    <property type="match status" value="1"/>
</dbReference>
<feature type="domain" description="Fumarylacetoacetase-like C-terminal" evidence="2">
    <location>
        <begin position="82"/>
        <end position="256"/>
    </location>
</feature>
<proteinExistence type="predicted"/>
<protein>
    <submittedName>
        <fullName evidence="3">2-keto-4-pentenoate hydratase</fullName>
    </submittedName>
</protein>
<dbReference type="Proteomes" id="UP001056535">
    <property type="component" value="Chromosome"/>
</dbReference>
<dbReference type="InterPro" id="IPR036663">
    <property type="entry name" value="Fumarylacetoacetase_C_sf"/>
</dbReference>
<keyword evidence="4" id="KW-1185">Reference proteome</keyword>
<dbReference type="PANTHER" id="PTHR30143">
    <property type="entry name" value="ACID HYDRATASE"/>
    <property type="match status" value="1"/>
</dbReference>
<dbReference type="RefSeq" id="WP_252620613.1">
    <property type="nucleotide sequence ID" value="NZ_CP099490.1"/>
</dbReference>
<name>A0ABY4YGV2_9MICO</name>
<dbReference type="InterPro" id="IPR050772">
    <property type="entry name" value="Hydratase-Decarb/MhpD_sf"/>
</dbReference>
<dbReference type="Pfam" id="PF01557">
    <property type="entry name" value="FAA_hydrolase"/>
    <property type="match status" value="1"/>
</dbReference>
<evidence type="ECO:0000256" key="1">
    <source>
        <dbReference type="ARBA" id="ARBA00023239"/>
    </source>
</evidence>
<sequence>MSHDIQGAADRLLEAYRTGQPIDPLTPEFADAPLEAAYRIQQAQVDAWVAGGDVVRGHKVGLSSKAMQRMAGVNQPDFGHLTQSMFHLEHAPIPHGTYIQPRVEPEIAFVLGKPLEGPGVTVADAVRAVDFVLPALEIIDSRVKDWKIGIFDTISDNASSGGVVLGSHPVGVTDVDLRMFGCNLHINGELVATGAGGAVLGSPINSLVWLANTIGPLGVRLEAGHVVLPGSFTKAFPLAPGDSVASTLGGLGSVTAVMGAAEPESDAAEEGTP</sequence>
<dbReference type="PANTHER" id="PTHR30143:SF0">
    <property type="entry name" value="2-KETO-4-PENTENOATE HYDRATASE"/>
    <property type="match status" value="1"/>
</dbReference>
<dbReference type="SUPFAM" id="SSF56529">
    <property type="entry name" value="FAH"/>
    <property type="match status" value="1"/>
</dbReference>
<dbReference type="EMBL" id="CP099490">
    <property type="protein sequence ID" value="USQ76001.1"/>
    <property type="molecule type" value="Genomic_DNA"/>
</dbReference>
<keyword evidence="1" id="KW-0456">Lyase</keyword>
<evidence type="ECO:0000313" key="3">
    <source>
        <dbReference type="EMBL" id="USQ76001.1"/>
    </source>
</evidence>
<evidence type="ECO:0000259" key="2">
    <source>
        <dbReference type="Pfam" id="PF01557"/>
    </source>
</evidence>
<gene>
    <name evidence="3" type="ORF">NF557_15605</name>
</gene>
<accession>A0ABY4YGV2</accession>
<organism evidence="3 4">
    <name type="scientific">Ornithinimicrobium cryptoxanthini</name>
    <dbReference type="NCBI Taxonomy" id="2934161"/>
    <lineage>
        <taxon>Bacteria</taxon>
        <taxon>Bacillati</taxon>
        <taxon>Actinomycetota</taxon>
        <taxon>Actinomycetes</taxon>
        <taxon>Micrococcales</taxon>
        <taxon>Ornithinimicrobiaceae</taxon>
        <taxon>Ornithinimicrobium</taxon>
    </lineage>
</organism>
<reference evidence="3" key="1">
    <citation type="submission" date="2022-06" db="EMBL/GenBank/DDBJ databases">
        <title>Ornithinimicrobium JY.X270.</title>
        <authorList>
            <person name="Huang Y."/>
        </authorList>
    </citation>
    <scope>NUCLEOTIDE SEQUENCE</scope>
    <source>
        <strain evidence="3">JY.X270</strain>
    </source>
</reference>